<comment type="caution">
    <text evidence="1">The sequence shown here is derived from an EMBL/GenBank/DDBJ whole genome shotgun (WGS) entry which is preliminary data.</text>
</comment>
<dbReference type="Proteomes" id="UP001064048">
    <property type="component" value="Chromosome Z"/>
</dbReference>
<sequence length="246" mass="26897">MNKFLNENWQKLSDELQAPLEEALREFLKPLADHAFGMLRADDPDVHGHLGEGGVEEGLEVLGDGDAGRRPHLLDDLRRVIVQELIRIHVAFDVWTREIIADASKLPDLSDGVVTGPDDGNVGEGGGDAHGPRGVLHHQALDEERLDGRHAQIGQPARQLIRAKVGWSDYEHGPRLRNADAGAGAASKHSRRPTHETNTRKKNYNAKCWLVAGQVAGVCTEEPPAGACLILFEVKALETMCFILGK</sequence>
<name>A0ACC0K1K8_CHOFU</name>
<keyword evidence="2" id="KW-1185">Reference proteome</keyword>
<proteinExistence type="predicted"/>
<evidence type="ECO:0000313" key="1">
    <source>
        <dbReference type="EMBL" id="KAI8430239.1"/>
    </source>
</evidence>
<reference evidence="1 2" key="1">
    <citation type="journal article" date="2022" name="Genome Biol. Evol.">
        <title>The Spruce Budworm Genome: Reconstructing the Evolutionary History of Antifreeze Proteins.</title>
        <authorList>
            <person name="Beliveau C."/>
            <person name="Gagne P."/>
            <person name="Picq S."/>
            <person name="Vernygora O."/>
            <person name="Keeling C.I."/>
            <person name="Pinkney K."/>
            <person name="Doucet D."/>
            <person name="Wen F."/>
            <person name="Johnston J.S."/>
            <person name="Maaroufi H."/>
            <person name="Boyle B."/>
            <person name="Laroche J."/>
            <person name="Dewar K."/>
            <person name="Juretic N."/>
            <person name="Blackburn G."/>
            <person name="Nisole A."/>
            <person name="Brunet B."/>
            <person name="Brandao M."/>
            <person name="Lumley L."/>
            <person name="Duan J."/>
            <person name="Quan G."/>
            <person name="Lucarotti C.J."/>
            <person name="Roe A.D."/>
            <person name="Sperling F.A.H."/>
            <person name="Levesque R.C."/>
            <person name="Cusson M."/>
        </authorList>
    </citation>
    <scope>NUCLEOTIDE SEQUENCE [LARGE SCALE GENOMIC DNA]</scope>
    <source>
        <strain evidence="1">Glfc:IPQL:Cfum</strain>
    </source>
</reference>
<dbReference type="EMBL" id="CM046131">
    <property type="protein sequence ID" value="KAI8430239.1"/>
    <property type="molecule type" value="Genomic_DNA"/>
</dbReference>
<gene>
    <name evidence="1" type="ORF">MSG28_000578</name>
</gene>
<protein>
    <submittedName>
        <fullName evidence="1">Uncharacterized protein</fullName>
    </submittedName>
</protein>
<evidence type="ECO:0000313" key="2">
    <source>
        <dbReference type="Proteomes" id="UP001064048"/>
    </source>
</evidence>
<accession>A0ACC0K1K8</accession>
<organism evidence="1 2">
    <name type="scientific">Choristoneura fumiferana</name>
    <name type="common">Spruce budworm moth</name>
    <name type="synonym">Archips fumiferana</name>
    <dbReference type="NCBI Taxonomy" id="7141"/>
    <lineage>
        <taxon>Eukaryota</taxon>
        <taxon>Metazoa</taxon>
        <taxon>Ecdysozoa</taxon>
        <taxon>Arthropoda</taxon>
        <taxon>Hexapoda</taxon>
        <taxon>Insecta</taxon>
        <taxon>Pterygota</taxon>
        <taxon>Neoptera</taxon>
        <taxon>Endopterygota</taxon>
        <taxon>Lepidoptera</taxon>
        <taxon>Glossata</taxon>
        <taxon>Ditrysia</taxon>
        <taxon>Tortricoidea</taxon>
        <taxon>Tortricidae</taxon>
        <taxon>Tortricinae</taxon>
        <taxon>Choristoneura</taxon>
    </lineage>
</organism>